<evidence type="ECO:0000313" key="2">
    <source>
        <dbReference type="Proteomes" id="UP001175227"/>
    </source>
</evidence>
<evidence type="ECO:0000313" key="1">
    <source>
        <dbReference type="EMBL" id="KAK0486285.1"/>
    </source>
</evidence>
<keyword evidence="2" id="KW-1185">Reference proteome</keyword>
<comment type="caution">
    <text evidence="1">The sequence shown here is derived from an EMBL/GenBank/DDBJ whole genome shotgun (WGS) entry which is preliminary data.</text>
</comment>
<organism evidence="1 2">
    <name type="scientific">Armillaria novae-zelandiae</name>
    <dbReference type="NCBI Taxonomy" id="153914"/>
    <lineage>
        <taxon>Eukaryota</taxon>
        <taxon>Fungi</taxon>
        <taxon>Dikarya</taxon>
        <taxon>Basidiomycota</taxon>
        <taxon>Agaricomycotina</taxon>
        <taxon>Agaricomycetes</taxon>
        <taxon>Agaricomycetidae</taxon>
        <taxon>Agaricales</taxon>
        <taxon>Marasmiineae</taxon>
        <taxon>Physalacriaceae</taxon>
        <taxon>Armillaria</taxon>
    </lineage>
</organism>
<dbReference type="EMBL" id="JAUEPR010000004">
    <property type="protein sequence ID" value="KAK0486285.1"/>
    <property type="molecule type" value="Genomic_DNA"/>
</dbReference>
<dbReference type="AlphaFoldDB" id="A0AA39UNQ6"/>
<name>A0AA39UNQ6_9AGAR</name>
<sequence length="240" mass="27423">MKQAPGKDTKRLDFCNIAIWFKVLGKYQPYLEVILEEIELVEAVEQENQPSTSSDEAIGVFSDKIVTRHLLPHKKDAVPRNMINGFRITEFRLYSWNSCGSDSTRKSMAVRMAQESLTSTRDHDFFTNHEYGYYFLDGCCAITAFPMTEVPKMTRKSGSDSSRAIDTVIVEICPWRRSGAEWHSFQYSRDAKMYLRSMSGHRRYTDGNPVPSGPYFYTRPRRTGADGTVMHSLGIESVVS</sequence>
<gene>
    <name evidence="1" type="ORF">IW261DRAFT_1664270</name>
</gene>
<reference evidence="1" key="1">
    <citation type="submission" date="2023-06" db="EMBL/GenBank/DDBJ databases">
        <authorList>
            <consortium name="Lawrence Berkeley National Laboratory"/>
            <person name="Ahrendt S."/>
            <person name="Sahu N."/>
            <person name="Indic B."/>
            <person name="Wong-Bajracharya J."/>
            <person name="Merenyi Z."/>
            <person name="Ke H.-M."/>
            <person name="Monk M."/>
            <person name="Kocsube S."/>
            <person name="Drula E."/>
            <person name="Lipzen A."/>
            <person name="Balint B."/>
            <person name="Henrissat B."/>
            <person name="Andreopoulos B."/>
            <person name="Martin F.M."/>
            <person name="Harder C.B."/>
            <person name="Rigling D."/>
            <person name="Ford K.L."/>
            <person name="Foster G.D."/>
            <person name="Pangilinan J."/>
            <person name="Papanicolaou A."/>
            <person name="Barry K."/>
            <person name="LaButti K."/>
            <person name="Viragh M."/>
            <person name="Koriabine M."/>
            <person name="Yan M."/>
            <person name="Riley R."/>
            <person name="Champramary S."/>
            <person name="Plett K.L."/>
            <person name="Tsai I.J."/>
            <person name="Slot J."/>
            <person name="Sipos G."/>
            <person name="Plett J."/>
            <person name="Nagy L.G."/>
            <person name="Grigoriev I.V."/>
        </authorList>
    </citation>
    <scope>NUCLEOTIDE SEQUENCE</scope>
    <source>
        <strain evidence="1">ICMP 16352</strain>
    </source>
</reference>
<proteinExistence type="predicted"/>
<protein>
    <submittedName>
        <fullName evidence="1">Uncharacterized protein</fullName>
    </submittedName>
</protein>
<dbReference type="Proteomes" id="UP001175227">
    <property type="component" value="Unassembled WGS sequence"/>
</dbReference>
<accession>A0AA39UNQ6</accession>